<evidence type="ECO:0000313" key="4">
    <source>
        <dbReference type="EMBL" id="KRL86516.1"/>
    </source>
</evidence>
<evidence type="ECO:0000259" key="3">
    <source>
        <dbReference type="PROSITE" id="PS51186"/>
    </source>
</evidence>
<gene>
    <name evidence="4" type="ORF">FC50_GL000765</name>
</gene>
<evidence type="ECO:0000256" key="1">
    <source>
        <dbReference type="ARBA" id="ARBA00022679"/>
    </source>
</evidence>
<dbReference type="PATRIC" id="fig|1423783.4.peg.793"/>
<dbReference type="AlphaFoldDB" id="A0A0R1U1W0"/>
<dbReference type="Proteomes" id="UP000051922">
    <property type="component" value="Unassembled WGS sequence"/>
</dbReference>
<dbReference type="OrthoDB" id="9805924at2"/>
<organism evidence="4 5">
    <name type="scientific">Lacticaseibacillus pantheris DSM 15945 = JCM 12539 = NBRC 106106</name>
    <dbReference type="NCBI Taxonomy" id="1423783"/>
    <lineage>
        <taxon>Bacteria</taxon>
        <taxon>Bacillati</taxon>
        <taxon>Bacillota</taxon>
        <taxon>Bacilli</taxon>
        <taxon>Lactobacillales</taxon>
        <taxon>Lactobacillaceae</taxon>
        <taxon>Lacticaseibacillus</taxon>
    </lineage>
</organism>
<dbReference type="STRING" id="1423783.FC50_GL000765"/>
<proteinExistence type="predicted"/>
<protein>
    <recommendedName>
        <fullName evidence="3">N-acetyltransferase domain-containing protein</fullName>
    </recommendedName>
</protein>
<dbReference type="PANTHER" id="PTHR43877:SF2">
    <property type="entry name" value="AMINOALKYLPHOSPHONATE N-ACETYLTRANSFERASE-RELATED"/>
    <property type="match status" value="1"/>
</dbReference>
<reference evidence="4 5" key="1">
    <citation type="journal article" date="2015" name="Genome Announc.">
        <title>Expanding the biotechnology potential of lactobacilli through comparative genomics of 213 strains and associated genera.</title>
        <authorList>
            <person name="Sun Z."/>
            <person name="Harris H.M."/>
            <person name="McCann A."/>
            <person name="Guo C."/>
            <person name="Argimon S."/>
            <person name="Zhang W."/>
            <person name="Yang X."/>
            <person name="Jeffery I.B."/>
            <person name="Cooney J.C."/>
            <person name="Kagawa T.F."/>
            <person name="Liu W."/>
            <person name="Song Y."/>
            <person name="Salvetti E."/>
            <person name="Wrobel A."/>
            <person name="Rasinkangas P."/>
            <person name="Parkhill J."/>
            <person name="Rea M.C."/>
            <person name="O'Sullivan O."/>
            <person name="Ritari J."/>
            <person name="Douillard F.P."/>
            <person name="Paul Ross R."/>
            <person name="Yang R."/>
            <person name="Briner A.E."/>
            <person name="Felis G.E."/>
            <person name="de Vos W.M."/>
            <person name="Barrangou R."/>
            <person name="Klaenhammer T.R."/>
            <person name="Caufield P.W."/>
            <person name="Cui Y."/>
            <person name="Zhang H."/>
            <person name="O'Toole P.W."/>
        </authorList>
    </citation>
    <scope>NUCLEOTIDE SEQUENCE [LARGE SCALE GENOMIC DNA]</scope>
    <source>
        <strain evidence="4 5">DSM 15945</strain>
    </source>
</reference>
<dbReference type="PANTHER" id="PTHR43877">
    <property type="entry name" value="AMINOALKYLPHOSPHONATE N-ACETYLTRANSFERASE-RELATED-RELATED"/>
    <property type="match status" value="1"/>
</dbReference>
<dbReference type="InterPro" id="IPR050832">
    <property type="entry name" value="Bact_Acetyltransf"/>
</dbReference>
<dbReference type="EMBL" id="AZFJ01000044">
    <property type="protein sequence ID" value="KRL86516.1"/>
    <property type="molecule type" value="Genomic_DNA"/>
</dbReference>
<dbReference type="PROSITE" id="PS51186">
    <property type="entry name" value="GNAT"/>
    <property type="match status" value="1"/>
</dbReference>
<evidence type="ECO:0000256" key="2">
    <source>
        <dbReference type="ARBA" id="ARBA00023315"/>
    </source>
</evidence>
<dbReference type="InterPro" id="IPR000182">
    <property type="entry name" value="GNAT_dom"/>
</dbReference>
<evidence type="ECO:0000313" key="5">
    <source>
        <dbReference type="Proteomes" id="UP000051922"/>
    </source>
</evidence>
<keyword evidence="5" id="KW-1185">Reference proteome</keyword>
<dbReference type="SUPFAM" id="SSF55729">
    <property type="entry name" value="Acyl-CoA N-acyltransferases (Nat)"/>
    <property type="match status" value="1"/>
</dbReference>
<dbReference type="InterPro" id="IPR016181">
    <property type="entry name" value="Acyl_CoA_acyltransferase"/>
</dbReference>
<dbReference type="Pfam" id="PF00583">
    <property type="entry name" value="Acetyltransf_1"/>
    <property type="match status" value="1"/>
</dbReference>
<name>A0A0R1U1W0_9LACO</name>
<comment type="caution">
    <text evidence="4">The sequence shown here is derived from an EMBL/GenBank/DDBJ whole genome shotgun (WGS) entry which is preliminary data.</text>
</comment>
<dbReference type="GO" id="GO:0016747">
    <property type="term" value="F:acyltransferase activity, transferring groups other than amino-acyl groups"/>
    <property type="evidence" value="ECO:0007669"/>
    <property type="project" value="InterPro"/>
</dbReference>
<dbReference type="Gene3D" id="3.40.630.30">
    <property type="match status" value="1"/>
</dbReference>
<keyword evidence="2" id="KW-0012">Acyltransferase</keyword>
<feature type="domain" description="N-acetyltransferase" evidence="3">
    <location>
        <begin position="1"/>
        <end position="155"/>
    </location>
</feature>
<sequence>MSIRTATLTDAPGIARLHQQLIGELAQLNPTMFQPLDQPDLQAVAQYIVGDSATAFVHGHAPDDAFATVTTATTGKGPGIIPHRFAYLVDIYVAPSVRRQGVATELLTAVRQWARDQSLDFIQLNVAAQNDAATALYHQLGYKPQYTTLQQPLTD</sequence>
<dbReference type="CDD" id="cd04301">
    <property type="entry name" value="NAT_SF"/>
    <property type="match status" value="1"/>
</dbReference>
<accession>A0A0R1U1W0</accession>
<keyword evidence="1" id="KW-0808">Transferase</keyword>
<dbReference type="RefSeq" id="WP_054648723.1">
    <property type="nucleotide sequence ID" value="NZ_AZFJ01000044.1"/>
</dbReference>